<evidence type="ECO:0000259" key="7">
    <source>
        <dbReference type="Pfam" id="PF00151"/>
    </source>
</evidence>
<evidence type="ECO:0000256" key="4">
    <source>
        <dbReference type="RuleBase" id="RU004262"/>
    </source>
</evidence>
<sequence length="196" mass="21662">MLKSAIILAITAVCCVQAKTRFFLYTRNNPSIPEELTEEFSIWSSAFFSPDNNTIVLIHGHRGSARTPFNTLITDSILRFQEPHNIIVVDWEKDASYSYSTASARVPFVARDLDHFLRSVSLRVSNLHLVGFGLGAHVAGIASRWYREQYGCDESVGRITGLDPSGSGWGSNSQLPAMCTESTRGASRSKMTLSVE</sequence>
<feature type="chain" id="PRO_5042234898" description="Lipase domain-containing protein" evidence="6">
    <location>
        <begin position="19"/>
        <end position="196"/>
    </location>
</feature>
<comment type="similarity">
    <text evidence="2 4">Belongs to the AB hydrolase superfamily. Lipase family.</text>
</comment>
<dbReference type="GO" id="GO:0016298">
    <property type="term" value="F:lipase activity"/>
    <property type="evidence" value="ECO:0007669"/>
    <property type="project" value="InterPro"/>
</dbReference>
<evidence type="ECO:0000256" key="3">
    <source>
        <dbReference type="ARBA" id="ARBA00022525"/>
    </source>
</evidence>
<feature type="signal peptide" evidence="6">
    <location>
        <begin position="1"/>
        <end position="18"/>
    </location>
</feature>
<comment type="subcellular location">
    <subcellularLocation>
        <location evidence="1">Secreted</location>
    </subcellularLocation>
</comment>
<feature type="region of interest" description="Disordered" evidence="5">
    <location>
        <begin position="167"/>
        <end position="196"/>
    </location>
</feature>
<evidence type="ECO:0000313" key="9">
    <source>
        <dbReference type="Proteomes" id="UP001231518"/>
    </source>
</evidence>
<feature type="compositionally biased region" description="Polar residues" evidence="5">
    <location>
        <begin position="170"/>
        <end position="196"/>
    </location>
</feature>
<accession>A0AAD7YNH1</accession>
<name>A0AAD7YNH1_MYTSE</name>
<evidence type="ECO:0000256" key="2">
    <source>
        <dbReference type="ARBA" id="ARBA00010701"/>
    </source>
</evidence>
<comment type="caution">
    <text evidence="8">The sequence shown here is derived from an EMBL/GenBank/DDBJ whole genome shotgun (WGS) entry which is preliminary data.</text>
</comment>
<dbReference type="InterPro" id="IPR029058">
    <property type="entry name" value="AB_hydrolase_fold"/>
</dbReference>
<dbReference type="PRINTS" id="PR00821">
    <property type="entry name" value="TAGLIPASE"/>
</dbReference>
<keyword evidence="9" id="KW-1185">Reference proteome</keyword>
<gene>
    <name evidence="8" type="ORF">PYW07_002159</name>
</gene>
<dbReference type="InterPro" id="IPR013818">
    <property type="entry name" value="Lipase"/>
</dbReference>
<dbReference type="InterPro" id="IPR000734">
    <property type="entry name" value="TAG_lipase"/>
</dbReference>
<dbReference type="Pfam" id="PF00151">
    <property type="entry name" value="Lipase"/>
    <property type="match status" value="1"/>
</dbReference>
<dbReference type="EMBL" id="JARGEI010000013">
    <property type="protein sequence ID" value="KAJ8721384.1"/>
    <property type="molecule type" value="Genomic_DNA"/>
</dbReference>
<feature type="domain" description="Lipase" evidence="7">
    <location>
        <begin position="17"/>
        <end position="169"/>
    </location>
</feature>
<dbReference type="PANTHER" id="PTHR11610">
    <property type="entry name" value="LIPASE"/>
    <property type="match status" value="1"/>
</dbReference>
<evidence type="ECO:0000256" key="5">
    <source>
        <dbReference type="SAM" id="MobiDB-lite"/>
    </source>
</evidence>
<evidence type="ECO:0000256" key="1">
    <source>
        <dbReference type="ARBA" id="ARBA00004613"/>
    </source>
</evidence>
<keyword evidence="3" id="KW-0964">Secreted</keyword>
<proteinExistence type="inferred from homology"/>
<organism evidence="8 9">
    <name type="scientific">Mythimna separata</name>
    <name type="common">Oriental armyworm</name>
    <name type="synonym">Pseudaletia separata</name>
    <dbReference type="NCBI Taxonomy" id="271217"/>
    <lineage>
        <taxon>Eukaryota</taxon>
        <taxon>Metazoa</taxon>
        <taxon>Ecdysozoa</taxon>
        <taxon>Arthropoda</taxon>
        <taxon>Hexapoda</taxon>
        <taxon>Insecta</taxon>
        <taxon>Pterygota</taxon>
        <taxon>Neoptera</taxon>
        <taxon>Endopterygota</taxon>
        <taxon>Lepidoptera</taxon>
        <taxon>Glossata</taxon>
        <taxon>Ditrysia</taxon>
        <taxon>Noctuoidea</taxon>
        <taxon>Noctuidae</taxon>
        <taxon>Noctuinae</taxon>
        <taxon>Hadenini</taxon>
        <taxon>Mythimna</taxon>
    </lineage>
</organism>
<dbReference type="SUPFAM" id="SSF53474">
    <property type="entry name" value="alpha/beta-Hydrolases"/>
    <property type="match status" value="1"/>
</dbReference>
<evidence type="ECO:0000256" key="6">
    <source>
        <dbReference type="SAM" id="SignalP"/>
    </source>
</evidence>
<dbReference type="AlphaFoldDB" id="A0AAD7YNH1"/>
<protein>
    <recommendedName>
        <fullName evidence="7">Lipase domain-containing protein</fullName>
    </recommendedName>
</protein>
<dbReference type="GO" id="GO:0005615">
    <property type="term" value="C:extracellular space"/>
    <property type="evidence" value="ECO:0007669"/>
    <property type="project" value="TreeGrafter"/>
</dbReference>
<keyword evidence="6" id="KW-0732">Signal</keyword>
<dbReference type="Proteomes" id="UP001231518">
    <property type="component" value="Chromosome 12"/>
</dbReference>
<dbReference type="Gene3D" id="3.40.50.1820">
    <property type="entry name" value="alpha/beta hydrolase"/>
    <property type="match status" value="1"/>
</dbReference>
<reference evidence="8" key="1">
    <citation type="submission" date="2023-03" db="EMBL/GenBank/DDBJ databases">
        <title>Chromosome-level genomes of two armyworms, Mythimna separata and Mythimna loreyi, provide insights into the biosynthesis and reception of sex pheromones.</title>
        <authorList>
            <person name="Zhao H."/>
        </authorList>
    </citation>
    <scope>NUCLEOTIDE SEQUENCE</scope>
    <source>
        <strain evidence="8">BeijingLab</strain>
        <tissue evidence="8">Pupa</tissue>
    </source>
</reference>
<dbReference type="GO" id="GO:0016042">
    <property type="term" value="P:lipid catabolic process"/>
    <property type="evidence" value="ECO:0007669"/>
    <property type="project" value="TreeGrafter"/>
</dbReference>
<evidence type="ECO:0000313" key="8">
    <source>
        <dbReference type="EMBL" id="KAJ8721384.1"/>
    </source>
</evidence>